<dbReference type="EMBL" id="JH993153">
    <property type="protein sequence ID" value="EKX33180.1"/>
    <property type="molecule type" value="Genomic_DNA"/>
</dbReference>
<dbReference type="STRING" id="905079.L1IBG5"/>
<organism evidence="3">
    <name type="scientific">Guillardia theta (strain CCMP2712)</name>
    <name type="common">Cryptophyte</name>
    <dbReference type="NCBI Taxonomy" id="905079"/>
    <lineage>
        <taxon>Eukaryota</taxon>
        <taxon>Cryptophyceae</taxon>
        <taxon>Pyrenomonadales</taxon>
        <taxon>Geminigeraceae</taxon>
        <taxon>Guillardia</taxon>
    </lineage>
</organism>
<dbReference type="Proteomes" id="UP000011087">
    <property type="component" value="Unassembled WGS sequence"/>
</dbReference>
<evidence type="ECO:0000313" key="4">
    <source>
        <dbReference type="EnsemblProtists" id="EKX33180"/>
    </source>
</evidence>
<gene>
    <name evidence="3" type="ORF">GUITHDRAFT_148120</name>
</gene>
<feature type="compositionally biased region" description="Acidic residues" evidence="1">
    <location>
        <begin position="10"/>
        <end position="19"/>
    </location>
</feature>
<dbReference type="HOGENOM" id="CLU_003859_0_0_1"/>
<dbReference type="RefSeq" id="XP_005820160.1">
    <property type="nucleotide sequence ID" value="XM_005820103.1"/>
</dbReference>
<reference evidence="5" key="2">
    <citation type="submission" date="2012-11" db="EMBL/GenBank/DDBJ databases">
        <authorList>
            <person name="Kuo A."/>
            <person name="Curtis B.A."/>
            <person name="Tanifuji G."/>
            <person name="Burki F."/>
            <person name="Gruber A."/>
            <person name="Irimia M."/>
            <person name="Maruyama S."/>
            <person name="Arias M.C."/>
            <person name="Ball S.G."/>
            <person name="Gile G.H."/>
            <person name="Hirakawa Y."/>
            <person name="Hopkins J.F."/>
            <person name="Rensing S.A."/>
            <person name="Schmutz J."/>
            <person name="Symeonidi A."/>
            <person name="Elias M."/>
            <person name="Eveleigh R.J."/>
            <person name="Herman E.K."/>
            <person name="Klute M.J."/>
            <person name="Nakayama T."/>
            <person name="Obornik M."/>
            <person name="Reyes-Prieto A."/>
            <person name="Armbrust E.V."/>
            <person name="Aves S.J."/>
            <person name="Beiko R.G."/>
            <person name="Coutinho P."/>
            <person name="Dacks J.B."/>
            <person name="Durnford D.G."/>
            <person name="Fast N.M."/>
            <person name="Green B.R."/>
            <person name="Grisdale C."/>
            <person name="Hempe F."/>
            <person name="Henrissat B."/>
            <person name="Hoppner M.P."/>
            <person name="Ishida K.-I."/>
            <person name="Kim E."/>
            <person name="Koreny L."/>
            <person name="Kroth P.G."/>
            <person name="Liu Y."/>
            <person name="Malik S.-B."/>
            <person name="Maier U.G."/>
            <person name="McRose D."/>
            <person name="Mock T."/>
            <person name="Neilson J.A."/>
            <person name="Onodera N.T."/>
            <person name="Poole A.M."/>
            <person name="Pritham E.J."/>
            <person name="Richards T.A."/>
            <person name="Rocap G."/>
            <person name="Roy S.W."/>
            <person name="Sarai C."/>
            <person name="Schaack S."/>
            <person name="Shirato S."/>
            <person name="Slamovits C.H."/>
            <person name="Spencer D.F."/>
            <person name="Suzuki S."/>
            <person name="Worden A.Z."/>
            <person name="Zauner S."/>
            <person name="Barry K."/>
            <person name="Bell C."/>
            <person name="Bharti A.K."/>
            <person name="Crow J.A."/>
            <person name="Grimwood J."/>
            <person name="Kramer R."/>
            <person name="Lindquist E."/>
            <person name="Lucas S."/>
            <person name="Salamov A."/>
            <person name="McFadden G.I."/>
            <person name="Lane C.E."/>
            <person name="Keeling P.J."/>
            <person name="Gray M.W."/>
            <person name="Grigoriev I.V."/>
            <person name="Archibald J.M."/>
        </authorList>
    </citation>
    <scope>NUCLEOTIDE SEQUENCE</scope>
    <source>
        <strain evidence="5">CCMP2712</strain>
    </source>
</reference>
<dbReference type="GeneID" id="17289909"/>
<keyword evidence="2" id="KW-0472">Membrane</keyword>
<evidence type="ECO:0000256" key="1">
    <source>
        <dbReference type="SAM" id="MobiDB-lite"/>
    </source>
</evidence>
<keyword evidence="5" id="KW-1185">Reference proteome</keyword>
<dbReference type="EnsemblProtists" id="EKX33180">
    <property type="protein sequence ID" value="EKX33180"/>
    <property type="gene ID" value="GUITHDRAFT_148120"/>
</dbReference>
<evidence type="ECO:0000313" key="3">
    <source>
        <dbReference type="EMBL" id="EKX33180.1"/>
    </source>
</evidence>
<protein>
    <submittedName>
        <fullName evidence="3 4">Uncharacterized protein</fullName>
    </submittedName>
</protein>
<dbReference type="eggNOG" id="ENOG502REVD">
    <property type="taxonomic scope" value="Eukaryota"/>
</dbReference>
<proteinExistence type="predicted"/>
<dbReference type="PaxDb" id="55529-EKX33180"/>
<name>L1IBG5_GUITC</name>
<keyword evidence="2" id="KW-1133">Transmembrane helix</keyword>
<accession>L1IBG5</accession>
<sequence>MPRASKYQDTIEEDREYDDDYRAGTPETVDENMDAQHKQTTNRTIRDLSTFEMTVNHSKILILISKYAQCALTAEDHETWFRQLPLQVMIYEGISAGVLDYDYSPTSVFVSFDGSSRRIYMNISQEGSFHPITAYQLSLKGLQFLKTLPNSLFEEVNEFVYAPNAPHYETELLECSFNGEVFVLKTRSGFQRDSSITVLVLRLQRIHPSVSENKVGKAMTDNSHRANECAAGYDNIRDELTETIHLSYVTVIVGEWVPYGANNIVALNERLGILERCQGGLYTSFQDKNPSGTNFKVPPGLTSVEIIDYNMTRFANFESEISFPEDSGILQIENFGIHVNVDGTVCCGVRIEAVKDRRADDVSLDLLSRVLVDIQMDSSRILHDLLAGYQRGLLDMLFMGDAANRNKYSCVLAESIQPKMPAKDYISRGEAKNEIRQILGEIYTAEDIGNDDVIILGRDGLILAGPNCLRLEPLVIYYVSLLCRETFIRNFFIRTFILTEQGLTGKESKDGEQLRLDTQSKEGGVNLSQGHEAAHVIKASVYDLGKLIAGASNQLENLQQVSDVINTKQLERLYFEVENNTQMLVDSGAAFERSGAALSVMNVVLAGSFAFALLDRLCTTWVNASPPVWFTIYVIQPFVNPPGVFFCANLVWVSVFCYALIRYMRYITFKASGVLNLRVTVNKKIKSMVQLELYLKGKKWLGAPPLVEITIDTLFHFVLVLDFSVDKKRSNATEVAFGENGDDIELQQEQARARQLQLQKDRFKIMLGLAGSHRRRQRKR</sequence>
<evidence type="ECO:0000256" key="2">
    <source>
        <dbReference type="SAM" id="Phobius"/>
    </source>
</evidence>
<dbReference type="KEGG" id="gtt:GUITHDRAFT_148120"/>
<keyword evidence="2" id="KW-0812">Transmembrane</keyword>
<evidence type="ECO:0000313" key="5">
    <source>
        <dbReference type="Proteomes" id="UP000011087"/>
    </source>
</evidence>
<reference evidence="3 5" key="1">
    <citation type="journal article" date="2012" name="Nature">
        <title>Algal genomes reveal evolutionary mosaicism and the fate of nucleomorphs.</title>
        <authorList>
            <consortium name="DOE Joint Genome Institute"/>
            <person name="Curtis B.A."/>
            <person name="Tanifuji G."/>
            <person name="Burki F."/>
            <person name="Gruber A."/>
            <person name="Irimia M."/>
            <person name="Maruyama S."/>
            <person name="Arias M.C."/>
            <person name="Ball S.G."/>
            <person name="Gile G.H."/>
            <person name="Hirakawa Y."/>
            <person name="Hopkins J.F."/>
            <person name="Kuo A."/>
            <person name="Rensing S.A."/>
            <person name="Schmutz J."/>
            <person name="Symeonidi A."/>
            <person name="Elias M."/>
            <person name="Eveleigh R.J."/>
            <person name="Herman E.K."/>
            <person name="Klute M.J."/>
            <person name="Nakayama T."/>
            <person name="Obornik M."/>
            <person name="Reyes-Prieto A."/>
            <person name="Armbrust E.V."/>
            <person name="Aves S.J."/>
            <person name="Beiko R.G."/>
            <person name="Coutinho P."/>
            <person name="Dacks J.B."/>
            <person name="Durnford D.G."/>
            <person name="Fast N.M."/>
            <person name="Green B.R."/>
            <person name="Grisdale C.J."/>
            <person name="Hempel F."/>
            <person name="Henrissat B."/>
            <person name="Hoppner M.P."/>
            <person name="Ishida K."/>
            <person name="Kim E."/>
            <person name="Koreny L."/>
            <person name="Kroth P.G."/>
            <person name="Liu Y."/>
            <person name="Malik S.B."/>
            <person name="Maier U.G."/>
            <person name="McRose D."/>
            <person name="Mock T."/>
            <person name="Neilson J.A."/>
            <person name="Onodera N.T."/>
            <person name="Poole A.M."/>
            <person name="Pritham E.J."/>
            <person name="Richards T.A."/>
            <person name="Rocap G."/>
            <person name="Roy S.W."/>
            <person name="Sarai C."/>
            <person name="Schaack S."/>
            <person name="Shirato S."/>
            <person name="Slamovits C.H."/>
            <person name="Spencer D.F."/>
            <person name="Suzuki S."/>
            <person name="Worden A.Z."/>
            <person name="Zauner S."/>
            <person name="Barry K."/>
            <person name="Bell C."/>
            <person name="Bharti A.K."/>
            <person name="Crow J.A."/>
            <person name="Grimwood J."/>
            <person name="Kramer R."/>
            <person name="Lindquist E."/>
            <person name="Lucas S."/>
            <person name="Salamov A."/>
            <person name="McFadden G.I."/>
            <person name="Lane C.E."/>
            <person name="Keeling P.J."/>
            <person name="Gray M.W."/>
            <person name="Grigoriev I.V."/>
            <person name="Archibald J.M."/>
        </authorList>
    </citation>
    <scope>NUCLEOTIDE SEQUENCE</scope>
    <source>
        <strain evidence="3 5">CCMP2712</strain>
    </source>
</reference>
<feature type="transmembrane region" description="Helical" evidence="2">
    <location>
        <begin position="643"/>
        <end position="661"/>
    </location>
</feature>
<dbReference type="AlphaFoldDB" id="L1IBG5"/>
<feature type="region of interest" description="Disordered" evidence="1">
    <location>
        <begin position="1"/>
        <end position="41"/>
    </location>
</feature>
<reference evidence="4" key="3">
    <citation type="submission" date="2016-03" db="UniProtKB">
        <authorList>
            <consortium name="EnsemblProtists"/>
        </authorList>
    </citation>
    <scope>IDENTIFICATION</scope>
</reference>